<dbReference type="EMBL" id="GBXM01014394">
    <property type="protein sequence ID" value="JAH94183.1"/>
    <property type="molecule type" value="Transcribed_RNA"/>
</dbReference>
<reference evidence="1" key="2">
    <citation type="journal article" date="2015" name="Fish Shellfish Immunol.">
        <title>Early steps in the European eel (Anguilla anguilla)-Vibrio vulnificus interaction in the gills: Role of the RtxA13 toxin.</title>
        <authorList>
            <person name="Callol A."/>
            <person name="Pajuelo D."/>
            <person name="Ebbesson L."/>
            <person name="Teles M."/>
            <person name="MacKenzie S."/>
            <person name="Amaro C."/>
        </authorList>
    </citation>
    <scope>NUCLEOTIDE SEQUENCE</scope>
</reference>
<reference evidence="1" key="1">
    <citation type="submission" date="2014-11" db="EMBL/GenBank/DDBJ databases">
        <authorList>
            <person name="Amaro Gonzalez C."/>
        </authorList>
    </citation>
    <scope>NUCLEOTIDE SEQUENCE</scope>
</reference>
<protein>
    <submittedName>
        <fullName evidence="1">Uncharacterized protein</fullName>
    </submittedName>
</protein>
<evidence type="ECO:0000313" key="1">
    <source>
        <dbReference type="EMBL" id="JAH94183.1"/>
    </source>
</evidence>
<name>A0A0E9WXH9_ANGAN</name>
<accession>A0A0E9WXH9</accession>
<proteinExistence type="predicted"/>
<organism evidence="1">
    <name type="scientific">Anguilla anguilla</name>
    <name type="common">European freshwater eel</name>
    <name type="synonym">Muraena anguilla</name>
    <dbReference type="NCBI Taxonomy" id="7936"/>
    <lineage>
        <taxon>Eukaryota</taxon>
        <taxon>Metazoa</taxon>
        <taxon>Chordata</taxon>
        <taxon>Craniata</taxon>
        <taxon>Vertebrata</taxon>
        <taxon>Euteleostomi</taxon>
        <taxon>Actinopterygii</taxon>
        <taxon>Neopterygii</taxon>
        <taxon>Teleostei</taxon>
        <taxon>Anguilliformes</taxon>
        <taxon>Anguillidae</taxon>
        <taxon>Anguilla</taxon>
    </lineage>
</organism>
<dbReference type="AlphaFoldDB" id="A0A0E9WXH9"/>
<sequence length="56" mass="6577">MEVFVQLPCKSVQLLKHQWISDIFIDTKLTSPYKPMCSPRTLHKNIINVLLVRCIH</sequence>